<dbReference type="STRING" id="345632.GPICK_08090"/>
<organism evidence="2 3">
    <name type="scientific">Geobacter pickeringii</name>
    <dbReference type="NCBI Taxonomy" id="345632"/>
    <lineage>
        <taxon>Bacteria</taxon>
        <taxon>Pseudomonadati</taxon>
        <taxon>Thermodesulfobacteriota</taxon>
        <taxon>Desulfuromonadia</taxon>
        <taxon>Geobacterales</taxon>
        <taxon>Geobacteraceae</taxon>
        <taxon>Geobacter</taxon>
    </lineage>
</organism>
<dbReference type="OrthoDB" id="9810372at2"/>
<dbReference type="PANTHER" id="PTHR18964:SF149">
    <property type="entry name" value="BIFUNCTIONAL UDP-N-ACETYLGLUCOSAMINE 2-EPIMERASE_N-ACETYLMANNOSAMINE KINASE"/>
    <property type="match status" value="1"/>
</dbReference>
<dbReference type="RefSeq" id="WP_039742011.1">
    <property type="nucleotide sequence ID" value="NZ_CP009788.1"/>
</dbReference>
<dbReference type="Gene3D" id="3.30.420.40">
    <property type="match status" value="2"/>
</dbReference>
<gene>
    <name evidence="2" type="ORF">GPICK_08090</name>
</gene>
<dbReference type="PANTHER" id="PTHR18964">
    <property type="entry name" value="ROK (REPRESSOR, ORF, KINASE) FAMILY"/>
    <property type="match status" value="1"/>
</dbReference>
<dbReference type="SUPFAM" id="SSF53067">
    <property type="entry name" value="Actin-like ATPase domain"/>
    <property type="match status" value="1"/>
</dbReference>
<keyword evidence="3" id="KW-1185">Reference proteome</keyword>
<proteinExistence type="inferred from homology"/>
<reference evidence="2 3" key="1">
    <citation type="journal article" date="2015" name="Genome Announc.">
        <title>Complete Genome of Geobacter pickeringii G13T, a Metal-Reducing Isolate from Sedimentary Kaolin Deposits.</title>
        <authorList>
            <person name="Badalamenti J.P."/>
            <person name="Bond D.R."/>
        </authorList>
    </citation>
    <scope>NUCLEOTIDE SEQUENCE [LARGE SCALE GENOMIC DNA]</scope>
    <source>
        <strain evidence="2 3">G13</strain>
    </source>
</reference>
<evidence type="ECO:0000313" key="2">
    <source>
        <dbReference type="EMBL" id="AJE03318.1"/>
    </source>
</evidence>
<dbReference type="InterPro" id="IPR049874">
    <property type="entry name" value="ROK_cs"/>
</dbReference>
<protein>
    <submittedName>
        <fullName evidence="2">ROK family transcriptional regulator</fullName>
    </submittedName>
</protein>
<dbReference type="Proteomes" id="UP000057609">
    <property type="component" value="Chromosome"/>
</dbReference>
<evidence type="ECO:0000256" key="1">
    <source>
        <dbReference type="ARBA" id="ARBA00006479"/>
    </source>
</evidence>
<dbReference type="InterPro" id="IPR043129">
    <property type="entry name" value="ATPase_NBD"/>
</dbReference>
<dbReference type="EMBL" id="CP009788">
    <property type="protein sequence ID" value="AJE03318.1"/>
    <property type="molecule type" value="Genomic_DNA"/>
</dbReference>
<dbReference type="HOGENOM" id="CLU_036604_0_1_7"/>
<dbReference type="AlphaFoldDB" id="A0A0B5B9C0"/>
<name>A0A0B5B9C0_9BACT</name>
<dbReference type="Pfam" id="PF00480">
    <property type="entry name" value="ROK"/>
    <property type="match status" value="1"/>
</dbReference>
<accession>A0A0B5B9C0</accession>
<comment type="similarity">
    <text evidence="1">Belongs to the ROK (NagC/XylR) family.</text>
</comment>
<evidence type="ECO:0000313" key="3">
    <source>
        <dbReference type="Proteomes" id="UP000057609"/>
    </source>
</evidence>
<dbReference type="KEGG" id="gpi:GPICK_08090"/>
<sequence>MRDDDRELFAGIDVGGTNLRLALVDRAGEIRHRIRLKTEIAGGRDLLYERIREGINGLRGRAAELGATISALGVGVPGLIANDGYVHVSVNLPPIDRVNLRDDLQRITALPTVIANDVNAFAWGERRYGAGAHFSSFMMVTLGTGVGGGLVLNGRLWTGVDGVAGELGHLTVEPNGRPCTCGNRGCLEQYASATAIATSAREAMTGETGWAPGVVRSEGISAEAVAAAARGGDPRAAAVFADAGRYLGIAAAGLANILNLEAFIVGGGVAASFDLMKDAMKQEVRTRAFPLPGERLQIIPAILGENGGLIGSAALAMQVRDNGTWD</sequence>
<dbReference type="PROSITE" id="PS01125">
    <property type="entry name" value="ROK"/>
    <property type="match status" value="1"/>
</dbReference>
<dbReference type="InterPro" id="IPR000600">
    <property type="entry name" value="ROK"/>
</dbReference>